<gene>
    <name evidence="2" type="ORF">F0460_09165</name>
</gene>
<dbReference type="Proteomes" id="UP000325141">
    <property type="component" value="Unassembled WGS sequence"/>
</dbReference>
<name>A0A5M6CGC8_9FLAO</name>
<dbReference type="InterPro" id="IPR023614">
    <property type="entry name" value="Porin_dom_sf"/>
</dbReference>
<proteinExistence type="predicted"/>
<sequence length="206" mass="22228">MKRNFKGLLALAGIALAATNVQAQAQTSGSVFDNLSIEAQYGLNSALSPNEGITTSDYSGFNFFQLGLNYHIDDVWGVRGTFASSNFKHKDVEDHGVKYNRLMLEATYNIFAAVNGGMMQPFDVTAHAGFGLASGKSELGGDNDLAGVAQIGIMPKYNFTSQFTVFIDGTFVNQFSQDYGFNGTAIKQGSGSYFNVGLGVQYKFKK</sequence>
<evidence type="ECO:0000313" key="2">
    <source>
        <dbReference type="EMBL" id="KAA5534268.1"/>
    </source>
</evidence>
<keyword evidence="3" id="KW-1185">Reference proteome</keyword>
<evidence type="ECO:0000256" key="1">
    <source>
        <dbReference type="SAM" id="SignalP"/>
    </source>
</evidence>
<feature type="chain" id="PRO_5024410965" evidence="1">
    <location>
        <begin position="24"/>
        <end position="206"/>
    </location>
</feature>
<feature type="signal peptide" evidence="1">
    <location>
        <begin position="1"/>
        <end position="23"/>
    </location>
</feature>
<dbReference type="InterPro" id="IPR011250">
    <property type="entry name" value="OMP/PagP_B-barrel"/>
</dbReference>
<reference evidence="2 3" key="1">
    <citation type="submission" date="2019-09" db="EMBL/GenBank/DDBJ databases">
        <title>Genome sequence and assembly of Flavobacterium sp.</title>
        <authorList>
            <person name="Chhetri G."/>
        </authorList>
    </citation>
    <scope>NUCLEOTIDE SEQUENCE [LARGE SCALE GENOMIC DNA]</scope>
    <source>
        <strain evidence="2 3">SNL9</strain>
    </source>
</reference>
<keyword evidence="1" id="KW-0732">Signal</keyword>
<comment type="caution">
    <text evidence="2">The sequence shown here is derived from an EMBL/GenBank/DDBJ whole genome shotgun (WGS) entry which is preliminary data.</text>
</comment>
<dbReference type="EMBL" id="VWSG01000006">
    <property type="protein sequence ID" value="KAA5534268.1"/>
    <property type="molecule type" value="Genomic_DNA"/>
</dbReference>
<organism evidence="2 3">
    <name type="scientific">Paenimyroides baculatum</name>
    <dbReference type="NCBI Taxonomy" id="2608000"/>
    <lineage>
        <taxon>Bacteria</taxon>
        <taxon>Pseudomonadati</taxon>
        <taxon>Bacteroidota</taxon>
        <taxon>Flavobacteriia</taxon>
        <taxon>Flavobacteriales</taxon>
        <taxon>Flavobacteriaceae</taxon>
        <taxon>Paenimyroides</taxon>
    </lineage>
</organism>
<dbReference type="SUPFAM" id="SSF56925">
    <property type="entry name" value="OMPA-like"/>
    <property type="match status" value="1"/>
</dbReference>
<dbReference type="AlphaFoldDB" id="A0A5M6CGC8"/>
<protein>
    <submittedName>
        <fullName evidence="2">Outer membrane beta-barrel protein</fullName>
    </submittedName>
</protein>
<dbReference type="RefSeq" id="WP_150012464.1">
    <property type="nucleotide sequence ID" value="NZ_VWSG01000006.1"/>
</dbReference>
<accession>A0A5M6CGC8</accession>
<evidence type="ECO:0000313" key="3">
    <source>
        <dbReference type="Proteomes" id="UP000325141"/>
    </source>
</evidence>
<dbReference type="Gene3D" id="2.40.160.10">
    <property type="entry name" value="Porin"/>
    <property type="match status" value="1"/>
</dbReference>